<dbReference type="InterPro" id="IPR011701">
    <property type="entry name" value="MFS"/>
</dbReference>
<sequence>MEADLRLSSSEYSLVLSIFFVGYLLWEVPSNMMLSRSTPRVFVPTLMVVWGAMCIAVVGVANLGGMVAFRFMLGLVEAGFFPGIMLVISCWYKPEEMSKRVAGLYSATMMSGAFGGLLAGGLIEGMEGVRGIRGWKWMFIIEGIMTVVIAFAGYVVLPNYPLTTPWLSEDEKKLAIARLVAASDREVDLEADRGVGHWQGFKDSVSDPITWVMLVLYNMLSSVGTISYFFPSLLKTMGYSGRTLQFMTVPIYVVAMVVGCSAGVFADRTGMKAYTIVGGATLSVISFIICATVHVPQVRYAFICFGAAGIWTNIPIFLSWMVTMFDGREKRAVSIAMVNGFGNLASVYGSFFWPSSHAPNYTTGFAITTALCGSAGVLVLLTKWKYGDKGVEYTG</sequence>
<dbReference type="SUPFAM" id="SSF103473">
    <property type="entry name" value="MFS general substrate transporter"/>
    <property type="match status" value="1"/>
</dbReference>
<dbReference type="Proteomes" id="UP000053611">
    <property type="component" value="Unassembled WGS sequence"/>
</dbReference>
<evidence type="ECO:0000259" key="7">
    <source>
        <dbReference type="PROSITE" id="PS50850"/>
    </source>
</evidence>
<feature type="transmembrane region" description="Helical" evidence="6">
    <location>
        <begin position="332"/>
        <end position="351"/>
    </location>
</feature>
<dbReference type="FunFam" id="1.20.1250.20:FF:000057">
    <property type="entry name" value="MFS general substrate transporter"/>
    <property type="match status" value="1"/>
</dbReference>
<feature type="transmembrane region" description="Helical" evidence="6">
    <location>
        <begin position="41"/>
        <end position="61"/>
    </location>
</feature>
<dbReference type="GO" id="GO:0022857">
    <property type="term" value="F:transmembrane transporter activity"/>
    <property type="evidence" value="ECO:0007669"/>
    <property type="project" value="InterPro"/>
</dbReference>
<proteinExistence type="predicted"/>
<evidence type="ECO:0000256" key="4">
    <source>
        <dbReference type="ARBA" id="ARBA00022989"/>
    </source>
</evidence>
<evidence type="ECO:0000313" key="8">
    <source>
        <dbReference type="EMBL" id="KLT39065.1"/>
    </source>
</evidence>
<feature type="transmembrane region" description="Helical" evidence="6">
    <location>
        <begin position="363"/>
        <end position="381"/>
    </location>
</feature>
<evidence type="ECO:0000256" key="3">
    <source>
        <dbReference type="ARBA" id="ARBA00022692"/>
    </source>
</evidence>
<feature type="transmembrane region" description="Helical" evidence="6">
    <location>
        <begin position="273"/>
        <end position="294"/>
    </location>
</feature>
<keyword evidence="2" id="KW-0813">Transport</keyword>
<dbReference type="GO" id="GO:0016020">
    <property type="term" value="C:membrane"/>
    <property type="evidence" value="ECO:0007669"/>
    <property type="project" value="UniProtKB-SubCell"/>
</dbReference>
<feature type="transmembrane region" description="Helical" evidence="6">
    <location>
        <begin position="12"/>
        <end position="29"/>
    </location>
</feature>
<keyword evidence="4 6" id="KW-1133">Transmembrane helix</keyword>
<dbReference type="InterPro" id="IPR020846">
    <property type="entry name" value="MFS_dom"/>
</dbReference>
<keyword evidence="3 6" id="KW-0812">Transmembrane</keyword>
<protein>
    <submittedName>
        <fullName evidence="8">MFS general substrate transporter</fullName>
    </submittedName>
</protein>
<dbReference type="Pfam" id="PF07690">
    <property type="entry name" value="MFS_1"/>
    <property type="match status" value="1"/>
</dbReference>
<keyword evidence="5 6" id="KW-0472">Membrane</keyword>
<dbReference type="PANTHER" id="PTHR43791">
    <property type="entry name" value="PERMEASE-RELATED"/>
    <property type="match status" value="1"/>
</dbReference>
<evidence type="ECO:0000256" key="1">
    <source>
        <dbReference type="ARBA" id="ARBA00004141"/>
    </source>
</evidence>
<dbReference type="PANTHER" id="PTHR43791:SF38">
    <property type="entry name" value="MAJOR FACILITATOR SUPERFAMILY (MFS) PROFILE DOMAIN-CONTAINING PROTEIN"/>
    <property type="match status" value="1"/>
</dbReference>
<dbReference type="EMBL" id="KQ087272">
    <property type="protein sequence ID" value="KLT39065.1"/>
    <property type="molecule type" value="Genomic_DNA"/>
</dbReference>
<dbReference type="OrthoDB" id="3639251at2759"/>
<feature type="transmembrane region" description="Helical" evidence="6">
    <location>
        <begin position="209"/>
        <end position="229"/>
    </location>
</feature>
<evidence type="ECO:0000256" key="6">
    <source>
        <dbReference type="SAM" id="Phobius"/>
    </source>
</evidence>
<organism evidence="8 9">
    <name type="scientific">Cutaneotrichosporon oleaginosum</name>
    <dbReference type="NCBI Taxonomy" id="879819"/>
    <lineage>
        <taxon>Eukaryota</taxon>
        <taxon>Fungi</taxon>
        <taxon>Dikarya</taxon>
        <taxon>Basidiomycota</taxon>
        <taxon>Agaricomycotina</taxon>
        <taxon>Tremellomycetes</taxon>
        <taxon>Trichosporonales</taxon>
        <taxon>Trichosporonaceae</taxon>
        <taxon>Cutaneotrichosporon</taxon>
    </lineage>
</organism>
<feature type="transmembrane region" description="Helical" evidence="6">
    <location>
        <begin position="249"/>
        <end position="266"/>
    </location>
</feature>
<dbReference type="InterPro" id="IPR036259">
    <property type="entry name" value="MFS_trans_sf"/>
</dbReference>
<feature type="domain" description="Major facilitator superfamily (MFS) profile" evidence="7">
    <location>
        <begin position="1"/>
        <end position="387"/>
    </location>
</feature>
<dbReference type="AlphaFoldDB" id="A0A0J0XDA3"/>
<evidence type="ECO:0000256" key="2">
    <source>
        <dbReference type="ARBA" id="ARBA00022448"/>
    </source>
</evidence>
<reference evidence="8 9" key="1">
    <citation type="submission" date="2015-03" db="EMBL/GenBank/DDBJ databases">
        <title>Genomics and transcriptomics of the oil-accumulating basidiomycete yeast T. oleaginosus allow insights into substrate utilization and the diverse evolutionary trajectories of mating systems in fungi.</title>
        <authorList>
            <consortium name="DOE Joint Genome Institute"/>
            <person name="Kourist R."/>
            <person name="Kracht O."/>
            <person name="Bracharz F."/>
            <person name="Lipzen A."/>
            <person name="Nolan M."/>
            <person name="Ohm R."/>
            <person name="Grigoriev I."/>
            <person name="Sun S."/>
            <person name="Heitman J."/>
            <person name="Bruck T."/>
            <person name="Nowrousian M."/>
        </authorList>
    </citation>
    <scope>NUCLEOTIDE SEQUENCE [LARGE SCALE GENOMIC DNA]</scope>
    <source>
        <strain evidence="8 9">IBC0246</strain>
    </source>
</reference>
<evidence type="ECO:0000256" key="5">
    <source>
        <dbReference type="ARBA" id="ARBA00023136"/>
    </source>
</evidence>
<comment type="subcellular location">
    <subcellularLocation>
        <location evidence="1">Membrane</location>
        <topology evidence="1">Multi-pass membrane protein</topology>
    </subcellularLocation>
</comment>
<accession>A0A0J0XDA3</accession>
<feature type="transmembrane region" description="Helical" evidence="6">
    <location>
        <begin position="135"/>
        <end position="157"/>
    </location>
</feature>
<dbReference type="Gene3D" id="1.20.1250.20">
    <property type="entry name" value="MFS general substrate transporter like domains"/>
    <property type="match status" value="2"/>
</dbReference>
<gene>
    <name evidence="8" type="ORF">CC85DRAFT_288937</name>
</gene>
<evidence type="ECO:0000313" key="9">
    <source>
        <dbReference type="Proteomes" id="UP000053611"/>
    </source>
</evidence>
<name>A0A0J0XDA3_9TREE</name>
<feature type="transmembrane region" description="Helical" evidence="6">
    <location>
        <begin position="300"/>
        <end position="320"/>
    </location>
</feature>
<keyword evidence="9" id="KW-1185">Reference proteome</keyword>
<dbReference type="PROSITE" id="PS50850">
    <property type="entry name" value="MFS"/>
    <property type="match status" value="1"/>
</dbReference>
<feature type="transmembrane region" description="Helical" evidence="6">
    <location>
        <begin position="104"/>
        <end position="123"/>
    </location>
</feature>
<feature type="transmembrane region" description="Helical" evidence="6">
    <location>
        <begin position="67"/>
        <end position="92"/>
    </location>
</feature>